<dbReference type="NCBIfam" id="TIGR00177">
    <property type="entry name" value="molyb_syn"/>
    <property type="match status" value="1"/>
</dbReference>
<dbReference type="InterPro" id="IPR050101">
    <property type="entry name" value="CinA"/>
</dbReference>
<dbReference type="CDD" id="cd00885">
    <property type="entry name" value="cinA"/>
    <property type="match status" value="1"/>
</dbReference>
<dbReference type="SUPFAM" id="SSF53218">
    <property type="entry name" value="Molybdenum cofactor biosynthesis proteins"/>
    <property type="match status" value="1"/>
</dbReference>
<dbReference type="InterPro" id="IPR036425">
    <property type="entry name" value="MoaB/Mog-like_dom_sf"/>
</dbReference>
<dbReference type="AlphaFoldDB" id="A0A840UZF4"/>
<feature type="domain" description="MoaB/Mog" evidence="2">
    <location>
        <begin position="7"/>
        <end position="172"/>
    </location>
</feature>
<comment type="similarity">
    <text evidence="1">Belongs to the CinA family.</text>
</comment>
<evidence type="ECO:0000259" key="2">
    <source>
        <dbReference type="SMART" id="SM00852"/>
    </source>
</evidence>
<dbReference type="PIRSF" id="PIRSF006728">
    <property type="entry name" value="CinA"/>
    <property type="match status" value="1"/>
</dbReference>
<dbReference type="InterPro" id="IPR008135">
    <property type="entry name" value="Competence-induced_CinA"/>
</dbReference>
<dbReference type="SUPFAM" id="SSF142433">
    <property type="entry name" value="CinA-like"/>
    <property type="match status" value="1"/>
</dbReference>
<dbReference type="Proteomes" id="UP000539642">
    <property type="component" value="Unassembled WGS sequence"/>
</dbReference>
<dbReference type="InterPro" id="IPR001453">
    <property type="entry name" value="MoaB/Mog_dom"/>
</dbReference>
<dbReference type="Gene3D" id="3.90.950.20">
    <property type="entry name" value="CinA-like"/>
    <property type="match status" value="1"/>
</dbReference>
<evidence type="ECO:0000313" key="4">
    <source>
        <dbReference type="Proteomes" id="UP000539642"/>
    </source>
</evidence>
<evidence type="ECO:0000313" key="3">
    <source>
        <dbReference type="EMBL" id="MBB5348834.1"/>
    </source>
</evidence>
<sequence>MSGMKVEIIAIGDELTSGRILNTTSSYAARQLFEAGYEIHAMHTIGDTPELIGEALKSAISEVDAVLVTGGLGSTDDDLTNEAVSKALNRPTLPNLEVLSIVRTHLDEISPAHVGQLEKLAWLPEGAEVLNPQSCMAGYQLIHDQKPIFFLPGIPSQMKQLLREHVLPRLATWHKDHYLTTYQRLFKIFNLPESEVNRRISTLDLSGDAHIGYYPVFPEVHLSLIIRDKQDSSAEKLFISSCKAINTVLGDAIYGYDRDCMESVTGGLLQRAGRRLAVAESCTGGLIAEKLTAIAGSSNYFLGGVVAYANDLKTQFLDVPADLLKAHGAVSRETAEAMAGGIRNRTGADIGLSVTGVAGPGGGSAEKPVGTVYIGIATTEGTWATHFLFSGDRQQIREMTAQSGLDLVRKYLLQTTGT</sequence>
<dbReference type="Gene3D" id="3.30.70.2860">
    <property type="match status" value="1"/>
</dbReference>
<dbReference type="EMBL" id="JACHEO010000016">
    <property type="protein sequence ID" value="MBB5348834.1"/>
    <property type="molecule type" value="Genomic_DNA"/>
</dbReference>
<dbReference type="Pfam" id="PF02464">
    <property type="entry name" value="CinA"/>
    <property type="match status" value="1"/>
</dbReference>
<dbReference type="PANTHER" id="PTHR13939:SF0">
    <property type="entry name" value="NMN AMIDOHYDROLASE-LIKE PROTEIN YFAY"/>
    <property type="match status" value="1"/>
</dbReference>
<dbReference type="InterPro" id="IPR041424">
    <property type="entry name" value="CinA_KH"/>
</dbReference>
<keyword evidence="4" id="KW-1185">Reference proteome</keyword>
<dbReference type="InterPro" id="IPR036653">
    <property type="entry name" value="CinA-like_C"/>
</dbReference>
<organism evidence="3 4">
    <name type="scientific">Desulfoprunum benzoelyticum</name>
    <dbReference type="NCBI Taxonomy" id="1506996"/>
    <lineage>
        <taxon>Bacteria</taxon>
        <taxon>Pseudomonadati</taxon>
        <taxon>Thermodesulfobacteriota</taxon>
        <taxon>Desulfobulbia</taxon>
        <taxon>Desulfobulbales</taxon>
        <taxon>Desulfobulbaceae</taxon>
        <taxon>Desulfoprunum</taxon>
    </lineage>
</organism>
<dbReference type="InterPro" id="IPR008136">
    <property type="entry name" value="CinA_C"/>
</dbReference>
<dbReference type="PANTHER" id="PTHR13939">
    <property type="entry name" value="NICOTINAMIDE-NUCLEOTIDE AMIDOHYDROLASE PNCC"/>
    <property type="match status" value="1"/>
</dbReference>
<name>A0A840UZF4_9BACT</name>
<protein>
    <recommendedName>
        <fullName evidence="1">CinA-like protein</fullName>
    </recommendedName>
</protein>
<dbReference type="NCBIfam" id="TIGR00200">
    <property type="entry name" value="cinA_nterm"/>
    <property type="match status" value="1"/>
</dbReference>
<dbReference type="Pfam" id="PF18146">
    <property type="entry name" value="CinA_KH"/>
    <property type="match status" value="1"/>
</dbReference>
<dbReference type="SMART" id="SM00852">
    <property type="entry name" value="MoCF_biosynth"/>
    <property type="match status" value="1"/>
</dbReference>
<dbReference type="RefSeq" id="WP_240191691.1">
    <property type="nucleotide sequence ID" value="NZ_JACHEO010000016.1"/>
</dbReference>
<dbReference type="Gene3D" id="3.40.980.10">
    <property type="entry name" value="MoaB/Mog-like domain"/>
    <property type="match status" value="1"/>
</dbReference>
<gene>
    <name evidence="3" type="ORF">HNQ81_002575</name>
</gene>
<proteinExistence type="inferred from homology"/>
<dbReference type="GO" id="GO:0016787">
    <property type="term" value="F:hydrolase activity"/>
    <property type="evidence" value="ECO:0007669"/>
    <property type="project" value="UniProtKB-KW"/>
</dbReference>
<accession>A0A840UZF4</accession>
<reference evidence="3 4" key="1">
    <citation type="submission" date="2020-08" db="EMBL/GenBank/DDBJ databases">
        <title>Genomic Encyclopedia of Type Strains, Phase IV (KMG-IV): sequencing the most valuable type-strain genomes for metagenomic binning, comparative biology and taxonomic classification.</title>
        <authorList>
            <person name="Goeker M."/>
        </authorList>
    </citation>
    <scope>NUCLEOTIDE SEQUENCE [LARGE SCALE GENOMIC DNA]</scope>
    <source>
        <strain evidence="3 4">DSM 28570</strain>
    </source>
</reference>
<dbReference type="Pfam" id="PF00994">
    <property type="entry name" value="MoCF_biosynth"/>
    <property type="match status" value="1"/>
</dbReference>
<dbReference type="HAMAP" id="MF_00226_B">
    <property type="entry name" value="CinA_B"/>
    <property type="match status" value="1"/>
</dbReference>
<keyword evidence="3" id="KW-0378">Hydrolase</keyword>
<evidence type="ECO:0000256" key="1">
    <source>
        <dbReference type="HAMAP-Rule" id="MF_00226"/>
    </source>
</evidence>
<comment type="caution">
    <text evidence="3">The sequence shown here is derived from an EMBL/GenBank/DDBJ whole genome shotgun (WGS) entry which is preliminary data.</text>
</comment>
<dbReference type="NCBIfam" id="TIGR00199">
    <property type="entry name" value="PncC_domain"/>
    <property type="match status" value="1"/>
</dbReference>